<dbReference type="STRING" id="1114924.SAMN05216258_102155"/>
<accession>A0A1I3CQX4</accession>
<keyword evidence="4" id="KW-1185">Reference proteome</keyword>
<dbReference type="PANTHER" id="PTHR12526">
    <property type="entry name" value="GLYCOSYLTRANSFERASE"/>
    <property type="match status" value="1"/>
</dbReference>
<evidence type="ECO:0000259" key="1">
    <source>
        <dbReference type="Pfam" id="PF00534"/>
    </source>
</evidence>
<evidence type="ECO:0000259" key="2">
    <source>
        <dbReference type="Pfam" id="PF13579"/>
    </source>
</evidence>
<evidence type="ECO:0000313" key="3">
    <source>
        <dbReference type="EMBL" id="SFH76922.1"/>
    </source>
</evidence>
<reference evidence="3 4" key="1">
    <citation type="submission" date="2016-10" db="EMBL/GenBank/DDBJ databases">
        <authorList>
            <person name="de Groot N.N."/>
        </authorList>
    </citation>
    <scope>NUCLEOTIDE SEQUENCE [LARGE SCALE GENOMIC DNA]</scope>
    <source>
        <strain evidence="3 4">CGMCC 1.11030</strain>
    </source>
</reference>
<feature type="domain" description="Glycosyl transferase family 1" evidence="1">
    <location>
        <begin position="179"/>
        <end position="327"/>
    </location>
</feature>
<gene>
    <name evidence="3" type="ORF">SAMN05216258_102155</name>
</gene>
<dbReference type="SUPFAM" id="SSF53756">
    <property type="entry name" value="UDP-Glycosyltransferase/glycogen phosphorylase"/>
    <property type="match status" value="1"/>
</dbReference>
<proteinExistence type="predicted"/>
<dbReference type="InterPro" id="IPR001296">
    <property type="entry name" value="Glyco_trans_1"/>
</dbReference>
<dbReference type="Proteomes" id="UP000199377">
    <property type="component" value="Unassembled WGS sequence"/>
</dbReference>
<dbReference type="Pfam" id="PF00534">
    <property type="entry name" value="Glycos_transf_1"/>
    <property type="match status" value="1"/>
</dbReference>
<dbReference type="EMBL" id="FOQH01000002">
    <property type="protein sequence ID" value="SFH76922.1"/>
    <property type="molecule type" value="Genomic_DNA"/>
</dbReference>
<sequence length="358" mass="38128">MGVWHIMPDHELGGGGVMIARLLQAFDEIGEAGGHEALLPVNADPRMREVFAGLPHRIGAFPGRGSPVAMAADILRHARPGDVAHAHGSRAAMAASLAKLARPSLTVIYTVHGFHGLAQPGPLGMRRRIEHLLARRVDGTAFVSDSDAALAAEHGLRHRGPAEVIENGMRLPSPSPEAPRDVDVLFVGRLVYQKWPQAFIETVAALPRLEGRAPRVVMIGAGEMAQEVDALAERMGLENFTRHDGMALAETQAVMGRTKVLAMTSRWEGMPTVAMEAAIAGALVMGFDIPPLRSVVKPDGDALLTASEPAALAARLGGILADDAARVALAGPLQARTLERFAPERMARRYRALYDAAA</sequence>
<dbReference type="PANTHER" id="PTHR12526:SF638">
    <property type="entry name" value="SPORE COAT PROTEIN SA"/>
    <property type="match status" value="1"/>
</dbReference>
<name>A0A1I3CQX4_9RHOB</name>
<organism evidence="3 4">
    <name type="scientific">Albimonas pacifica</name>
    <dbReference type="NCBI Taxonomy" id="1114924"/>
    <lineage>
        <taxon>Bacteria</taxon>
        <taxon>Pseudomonadati</taxon>
        <taxon>Pseudomonadota</taxon>
        <taxon>Alphaproteobacteria</taxon>
        <taxon>Rhodobacterales</taxon>
        <taxon>Paracoccaceae</taxon>
        <taxon>Albimonas</taxon>
    </lineage>
</organism>
<dbReference type="Pfam" id="PF13579">
    <property type="entry name" value="Glyco_trans_4_4"/>
    <property type="match status" value="1"/>
</dbReference>
<keyword evidence="3" id="KW-0808">Transferase</keyword>
<dbReference type="CDD" id="cd03801">
    <property type="entry name" value="GT4_PimA-like"/>
    <property type="match status" value="1"/>
</dbReference>
<dbReference type="GO" id="GO:0016757">
    <property type="term" value="F:glycosyltransferase activity"/>
    <property type="evidence" value="ECO:0007669"/>
    <property type="project" value="InterPro"/>
</dbReference>
<dbReference type="InterPro" id="IPR028098">
    <property type="entry name" value="Glyco_trans_4-like_N"/>
</dbReference>
<feature type="domain" description="Glycosyltransferase subfamily 4-like N-terminal" evidence="2">
    <location>
        <begin position="13"/>
        <end position="168"/>
    </location>
</feature>
<dbReference type="RefSeq" id="WP_092857997.1">
    <property type="nucleotide sequence ID" value="NZ_FOQH01000002.1"/>
</dbReference>
<dbReference type="Gene3D" id="3.40.50.2000">
    <property type="entry name" value="Glycogen Phosphorylase B"/>
    <property type="match status" value="2"/>
</dbReference>
<protein>
    <submittedName>
        <fullName evidence="3">Glycosyltransferase involved in cell wall bisynthesis</fullName>
    </submittedName>
</protein>
<evidence type="ECO:0000313" key="4">
    <source>
        <dbReference type="Proteomes" id="UP000199377"/>
    </source>
</evidence>
<dbReference type="AlphaFoldDB" id="A0A1I3CQX4"/>
<dbReference type="OrthoDB" id="9790710at2"/>